<feature type="compositionally biased region" description="Basic and acidic residues" evidence="1">
    <location>
        <begin position="61"/>
        <end position="76"/>
    </location>
</feature>
<dbReference type="Proteomes" id="UP000234331">
    <property type="component" value="Unassembled WGS sequence"/>
</dbReference>
<organism evidence="2 3">
    <name type="scientific">Frankia canadensis</name>
    <dbReference type="NCBI Taxonomy" id="1836972"/>
    <lineage>
        <taxon>Bacteria</taxon>
        <taxon>Bacillati</taxon>
        <taxon>Actinomycetota</taxon>
        <taxon>Actinomycetes</taxon>
        <taxon>Frankiales</taxon>
        <taxon>Frankiaceae</taxon>
        <taxon>Frankia</taxon>
    </lineage>
</organism>
<evidence type="ECO:0000313" key="2">
    <source>
        <dbReference type="EMBL" id="SNQ52042.1"/>
    </source>
</evidence>
<protein>
    <submittedName>
        <fullName evidence="2">Uncharacterized protein</fullName>
    </submittedName>
</protein>
<dbReference type="AlphaFoldDB" id="A0A2I2L2A0"/>
<reference evidence="2 3" key="1">
    <citation type="submission" date="2017-06" db="EMBL/GenBank/DDBJ databases">
        <authorList>
            <person name="Kim H.J."/>
            <person name="Triplett B.A."/>
        </authorList>
    </citation>
    <scope>NUCLEOTIDE SEQUENCE [LARGE SCALE GENOMIC DNA]</scope>
    <source>
        <strain evidence="2">FRACA_ARgP5</strain>
    </source>
</reference>
<proteinExistence type="predicted"/>
<keyword evidence="3" id="KW-1185">Reference proteome</keyword>
<accession>A0A2I2L2A0</accession>
<evidence type="ECO:0000256" key="1">
    <source>
        <dbReference type="SAM" id="MobiDB-lite"/>
    </source>
</evidence>
<sequence length="85" mass="9002">MTATVAAGCQATTRLPSAVRTLTDRPGTPFAETFALATVSPALASNGCIVAPTREIHRLCKDAEEIPDHPRHETGPDVRLPPKSL</sequence>
<evidence type="ECO:0000313" key="3">
    <source>
        <dbReference type="Proteomes" id="UP000234331"/>
    </source>
</evidence>
<feature type="region of interest" description="Disordered" evidence="1">
    <location>
        <begin position="61"/>
        <end position="85"/>
    </location>
</feature>
<dbReference type="EMBL" id="FZMO01000558">
    <property type="protein sequence ID" value="SNQ52042.1"/>
    <property type="molecule type" value="Genomic_DNA"/>
</dbReference>
<name>A0A2I2L2A0_9ACTN</name>
<gene>
    <name evidence="2" type="ORF">FRACA_90045</name>
</gene>